<dbReference type="CDD" id="cd00105">
    <property type="entry name" value="KH-I"/>
    <property type="match status" value="2"/>
</dbReference>
<evidence type="ECO:0000313" key="6">
    <source>
        <dbReference type="Proteomes" id="UP001190700"/>
    </source>
</evidence>
<feature type="domain" description="K Homology" evidence="4">
    <location>
        <begin position="389"/>
        <end position="460"/>
    </location>
</feature>
<gene>
    <name evidence="5" type="ORF">CYMTET_54123</name>
</gene>
<comment type="caution">
    <text evidence="5">The sequence shown here is derived from an EMBL/GenBank/DDBJ whole genome shotgun (WGS) entry which is preliminary data.</text>
</comment>
<dbReference type="Proteomes" id="UP001190700">
    <property type="component" value="Unassembled WGS sequence"/>
</dbReference>
<name>A0AAE0BGU2_9CHLO</name>
<dbReference type="AlphaFoldDB" id="A0AAE0BGU2"/>
<evidence type="ECO:0000256" key="3">
    <source>
        <dbReference type="SAM" id="MobiDB-lite"/>
    </source>
</evidence>
<dbReference type="Gene3D" id="3.30.310.210">
    <property type="match status" value="1"/>
</dbReference>
<evidence type="ECO:0000256" key="2">
    <source>
        <dbReference type="PROSITE-ProRule" id="PRU00117"/>
    </source>
</evidence>
<keyword evidence="1" id="KW-0677">Repeat</keyword>
<dbReference type="Gene3D" id="3.30.1370.10">
    <property type="entry name" value="K Homology domain, type 1"/>
    <property type="match status" value="1"/>
</dbReference>
<feature type="region of interest" description="Disordered" evidence="3">
    <location>
        <begin position="362"/>
        <end position="386"/>
    </location>
</feature>
<dbReference type="EMBL" id="LGRX02035246">
    <property type="protein sequence ID" value="KAK3235680.1"/>
    <property type="molecule type" value="Genomic_DNA"/>
</dbReference>
<keyword evidence="6" id="KW-1185">Reference proteome</keyword>
<proteinExistence type="predicted"/>
<dbReference type="InterPro" id="IPR004087">
    <property type="entry name" value="KH_dom"/>
</dbReference>
<evidence type="ECO:0000256" key="1">
    <source>
        <dbReference type="ARBA" id="ARBA00022737"/>
    </source>
</evidence>
<organism evidence="5 6">
    <name type="scientific">Cymbomonas tetramitiformis</name>
    <dbReference type="NCBI Taxonomy" id="36881"/>
    <lineage>
        <taxon>Eukaryota</taxon>
        <taxon>Viridiplantae</taxon>
        <taxon>Chlorophyta</taxon>
        <taxon>Pyramimonadophyceae</taxon>
        <taxon>Pyramimonadales</taxon>
        <taxon>Pyramimonadaceae</taxon>
        <taxon>Cymbomonas</taxon>
    </lineage>
</organism>
<dbReference type="PANTHER" id="PTHR10288">
    <property type="entry name" value="KH DOMAIN CONTAINING RNA BINDING PROTEIN"/>
    <property type="match status" value="1"/>
</dbReference>
<dbReference type="GO" id="GO:0003723">
    <property type="term" value="F:RNA binding"/>
    <property type="evidence" value="ECO:0007669"/>
    <property type="project" value="UniProtKB-UniRule"/>
</dbReference>
<evidence type="ECO:0000313" key="5">
    <source>
        <dbReference type="EMBL" id="KAK3235680.1"/>
    </source>
</evidence>
<keyword evidence="2" id="KW-0694">RNA-binding</keyword>
<dbReference type="Pfam" id="PF00013">
    <property type="entry name" value="KH_1"/>
    <property type="match status" value="1"/>
</dbReference>
<accession>A0AAE0BGU2</accession>
<dbReference type="SMART" id="SM00322">
    <property type="entry name" value="KH"/>
    <property type="match status" value="2"/>
</dbReference>
<dbReference type="SUPFAM" id="SSF54791">
    <property type="entry name" value="Eukaryotic type KH-domain (KH-domain type I)"/>
    <property type="match status" value="2"/>
</dbReference>
<protein>
    <recommendedName>
        <fullName evidence="4">K Homology domain-containing protein</fullName>
    </recommendedName>
</protein>
<dbReference type="PROSITE" id="PS50084">
    <property type="entry name" value="KH_TYPE_1"/>
    <property type="match status" value="1"/>
</dbReference>
<dbReference type="InterPro" id="IPR004088">
    <property type="entry name" value="KH_dom_type_1"/>
</dbReference>
<sequence length="464" mass="49820">MGVKNIQRETGCKVVISVNAEPEPVVALVGSFAEKVSAIRIILQMLHQASEADQPSDLSSFKLMIPYDKVGWYLGKQGVFQKMLGSTLGVKLHVREGKFRDGHQDQQPTFGVEDMSIAELTGDLQNVDKAVELSLEKMEQLSDKRSPYNSGPPEADLGYGGFHKTQQPSLYDASPEGNGLQLSAPANFVMMPQGTVGIRGGENMGNMGNMGALSMGSMVMQGAGGVMIPQMGTGLVGSGLLGNTGQLVAGQMMVDQTGQLIAGQRGDQGGLLVGAQGGQLMGRINNSGVLNGQGFMGAGMVAQMVSQQDDATSDHANGTFGGFQEAREGGERLWGQEQFISPRQERSNMSQAYDLVRMTGSHNTPRWKASEMPSSRSGERYSEAEEDLPAQPLHISLERKYVAKFIGKGGEHLKEITQRTGCVISVSDSRNPEVTESTVTFKGSLEQNIQAYRLACSLLGQFKF</sequence>
<feature type="domain" description="K Homology" evidence="4">
    <location>
        <begin position="57"/>
        <end position="139"/>
    </location>
</feature>
<dbReference type="InterPro" id="IPR036612">
    <property type="entry name" value="KH_dom_type_1_sf"/>
</dbReference>
<feature type="region of interest" description="Disordered" evidence="3">
    <location>
        <begin position="141"/>
        <end position="178"/>
    </location>
</feature>
<evidence type="ECO:0000259" key="4">
    <source>
        <dbReference type="SMART" id="SM00322"/>
    </source>
</evidence>
<reference evidence="5 6" key="1">
    <citation type="journal article" date="2015" name="Genome Biol. Evol.">
        <title>Comparative Genomics of a Bacterivorous Green Alga Reveals Evolutionary Causalities and Consequences of Phago-Mixotrophic Mode of Nutrition.</title>
        <authorList>
            <person name="Burns J.A."/>
            <person name="Paasch A."/>
            <person name="Narechania A."/>
            <person name="Kim E."/>
        </authorList>
    </citation>
    <scope>NUCLEOTIDE SEQUENCE [LARGE SCALE GENOMIC DNA]</scope>
    <source>
        <strain evidence="5 6">PLY_AMNH</strain>
    </source>
</reference>